<dbReference type="EMBL" id="JAZHXJ010000084">
    <property type="protein sequence ID" value="KAL1875927.1"/>
    <property type="molecule type" value="Genomic_DNA"/>
</dbReference>
<feature type="region of interest" description="Disordered" evidence="1">
    <location>
        <begin position="1"/>
        <end position="41"/>
    </location>
</feature>
<proteinExistence type="predicted"/>
<organism evidence="2 3">
    <name type="scientific">Phialemonium thermophilum</name>
    <dbReference type="NCBI Taxonomy" id="223376"/>
    <lineage>
        <taxon>Eukaryota</taxon>
        <taxon>Fungi</taxon>
        <taxon>Dikarya</taxon>
        <taxon>Ascomycota</taxon>
        <taxon>Pezizomycotina</taxon>
        <taxon>Sordariomycetes</taxon>
        <taxon>Sordariomycetidae</taxon>
        <taxon>Cephalothecales</taxon>
        <taxon>Cephalothecaceae</taxon>
        <taxon>Phialemonium</taxon>
    </lineage>
</organism>
<evidence type="ECO:0000313" key="3">
    <source>
        <dbReference type="Proteomes" id="UP001586593"/>
    </source>
</evidence>
<accession>A0ABR3XIZ6</accession>
<gene>
    <name evidence="2" type="ORF">VTK73DRAFT_9711</name>
</gene>
<evidence type="ECO:0000313" key="2">
    <source>
        <dbReference type="EMBL" id="KAL1875927.1"/>
    </source>
</evidence>
<name>A0ABR3XIZ6_9PEZI</name>
<comment type="caution">
    <text evidence="2">The sequence shown here is derived from an EMBL/GenBank/DDBJ whole genome shotgun (WGS) entry which is preliminary data.</text>
</comment>
<feature type="compositionally biased region" description="Basic and acidic residues" evidence="1">
    <location>
        <begin position="27"/>
        <end position="41"/>
    </location>
</feature>
<keyword evidence="3" id="KW-1185">Reference proteome</keyword>
<sequence length="132" mass="15375">MYEGELDSGLLGIGLSDSGDEALNDAPKSREEKNAQSEDEFQRVRREFRPKIENGEIFKVVKFPLSEMVSKAEAQELLHAVEELYFFRRYDDAMEFVQLIFSETGRPAGLDDETKELLRYYETRCHQKKEKS</sequence>
<dbReference type="Proteomes" id="UP001586593">
    <property type="component" value="Unassembled WGS sequence"/>
</dbReference>
<protein>
    <submittedName>
        <fullName evidence="2">Uncharacterized protein</fullName>
    </submittedName>
</protein>
<evidence type="ECO:0000256" key="1">
    <source>
        <dbReference type="SAM" id="MobiDB-lite"/>
    </source>
</evidence>
<feature type="compositionally biased region" description="Low complexity" evidence="1">
    <location>
        <begin position="7"/>
        <end position="17"/>
    </location>
</feature>
<reference evidence="2 3" key="1">
    <citation type="journal article" date="2024" name="Commun. Biol.">
        <title>Comparative genomic analysis of thermophilic fungi reveals convergent evolutionary adaptations and gene losses.</title>
        <authorList>
            <person name="Steindorff A.S."/>
            <person name="Aguilar-Pontes M.V."/>
            <person name="Robinson A.J."/>
            <person name="Andreopoulos B."/>
            <person name="LaButti K."/>
            <person name="Kuo A."/>
            <person name="Mondo S."/>
            <person name="Riley R."/>
            <person name="Otillar R."/>
            <person name="Haridas S."/>
            <person name="Lipzen A."/>
            <person name="Grimwood J."/>
            <person name="Schmutz J."/>
            <person name="Clum A."/>
            <person name="Reid I.D."/>
            <person name="Moisan M.C."/>
            <person name="Butler G."/>
            <person name="Nguyen T.T.M."/>
            <person name="Dewar K."/>
            <person name="Conant G."/>
            <person name="Drula E."/>
            <person name="Henrissat B."/>
            <person name="Hansel C."/>
            <person name="Singer S."/>
            <person name="Hutchinson M.I."/>
            <person name="de Vries R.P."/>
            <person name="Natvig D.O."/>
            <person name="Powell A.J."/>
            <person name="Tsang A."/>
            <person name="Grigoriev I.V."/>
        </authorList>
    </citation>
    <scope>NUCLEOTIDE SEQUENCE [LARGE SCALE GENOMIC DNA]</scope>
    <source>
        <strain evidence="2 3">ATCC 24622</strain>
    </source>
</reference>